<feature type="domain" description="FAD-binding oxidoreductase/transferase type 4 C-terminal" evidence="5">
    <location>
        <begin position="3"/>
        <end position="61"/>
    </location>
</feature>
<dbReference type="GO" id="GO:0050660">
    <property type="term" value="F:flavin adenine dinucleotide binding"/>
    <property type="evidence" value="ECO:0007669"/>
    <property type="project" value="InterPro"/>
</dbReference>
<evidence type="ECO:0000313" key="7">
    <source>
        <dbReference type="Proteomes" id="UP000824469"/>
    </source>
</evidence>
<comment type="caution">
    <text evidence="6">The sequence shown here is derived from an EMBL/GenBank/DDBJ whole genome shotgun (WGS) entry which is preliminary data.</text>
</comment>
<name>A0AA38GGF2_TAXCH</name>
<feature type="non-terminal residue" evidence="6">
    <location>
        <position position="1"/>
    </location>
</feature>
<keyword evidence="2" id="KW-0285">Flavoprotein</keyword>
<dbReference type="GO" id="GO:0005739">
    <property type="term" value="C:mitochondrion"/>
    <property type="evidence" value="ECO:0007669"/>
    <property type="project" value="TreeGrafter"/>
</dbReference>
<dbReference type="GO" id="GO:0008720">
    <property type="term" value="F:D-lactate dehydrogenase (NAD+) activity"/>
    <property type="evidence" value="ECO:0007669"/>
    <property type="project" value="TreeGrafter"/>
</dbReference>
<dbReference type="AlphaFoldDB" id="A0AA38GGF2"/>
<keyword evidence="4" id="KW-0560">Oxidoreductase</keyword>
<evidence type="ECO:0000259" key="5">
    <source>
        <dbReference type="Pfam" id="PF02913"/>
    </source>
</evidence>
<feature type="non-terminal residue" evidence="6">
    <location>
        <position position="101"/>
    </location>
</feature>
<evidence type="ECO:0000256" key="2">
    <source>
        <dbReference type="ARBA" id="ARBA00022630"/>
    </source>
</evidence>
<dbReference type="PANTHER" id="PTHR11748:SF111">
    <property type="entry name" value="D-LACTATE DEHYDROGENASE, MITOCHONDRIAL-RELATED"/>
    <property type="match status" value="1"/>
</dbReference>
<keyword evidence="7" id="KW-1185">Reference proteome</keyword>
<dbReference type="GO" id="GO:1903457">
    <property type="term" value="P:lactate catabolic process"/>
    <property type="evidence" value="ECO:0007669"/>
    <property type="project" value="TreeGrafter"/>
</dbReference>
<dbReference type="Proteomes" id="UP000824469">
    <property type="component" value="Unassembled WGS sequence"/>
</dbReference>
<dbReference type="EMBL" id="JAHRHJ020000003">
    <property type="protein sequence ID" value="KAH9322471.1"/>
    <property type="molecule type" value="Genomic_DNA"/>
</dbReference>
<evidence type="ECO:0000256" key="3">
    <source>
        <dbReference type="ARBA" id="ARBA00022827"/>
    </source>
</evidence>
<dbReference type="SUPFAM" id="SSF55103">
    <property type="entry name" value="FAD-linked oxidases, C-terminal domain"/>
    <property type="match status" value="1"/>
</dbReference>
<gene>
    <name evidence="6" type="ORF">KI387_017110</name>
</gene>
<dbReference type="PANTHER" id="PTHR11748">
    <property type="entry name" value="D-LACTATE DEHYDROGENASE"/>
    <property type="match status" value="1"/>
</dbReference>
<evidence type="ECO:0000313" key="6">
    <source>
        <dbReference type="EMBL" id="KAH9322471.1"/>
    </source>
</evidence>
<sequence>AYAREQTLRVEKIAAEHNGSDFVFVESPEEKENLWKMRKEALYADLAMEPENEAMTTERSLSLVYVVLSPPPYLISSSAGVPISVANGADSVVSMAGPQAL</sequence>
<accession>A0AA38GGF2</accession>
<dbReference type="GO" id="GO:0004458">
    <property type="term" value="F:D-lactate dehydrogenase (cytochrome) activity"/>
    <property type="evidence" value="ECO:0007669"/>
    <property type="project" value="TreeGrafter"/>
</dbReference>
<dbReference type="InterPro" id="IPR004113">
    <property type="entry name" value="FAD-bd_oxidored_4_C"/>
</dbReference>
<dbReference type="Pfam" id="PF02913">
    <property type="entry name" value="FAD-oxidase_C"/>
    <property type="match status" value="1"/>
</dbReference>
<dbReference type="InterPro" id="IPR016164">
    <property type="entry name" value="FAD-linked_Oxase-like_C"/>
</dbReference>
<organism evidence="6 7">
    <name type="scientific">Taxus chinensis</name>
    <name type="common">Chinese yew</name>
    <name type="synonym">Taxus wallichiana var. chinensis</name>
    <dbReference type="NCBI Taxonomy" id="29808"/>
    <lineage>
        <taxon>Eukaryota</taxon>
        <taxon>Viridiplantae</taxon>
        <taxon>Streptophyta</taxon>
        <taxon>Embryophyta</taxon>
        <taxon>Tracheophyta</taxon>
        <taxon>Spermatophyta</taxon>
        <taxon>Pinopsida</taxon>
        <taxon>Pinidae</taxon>
        <taxon>Conifers II</taxon>
        <taxon>Cupressales</taxon>
        <taxon>Taxaceae</taxon>
        <taxon>Taxus</taxon>
    </lineage>
</organism>
<reference evidence="6 7" key="1">
    <citation type="journal article" date="2021" name="Nat. Plants">
        <title>The Taxus genome provides insights into paclitaxel biosynthesis.</title>
        <authorList>
            <person name="Xiong X."/>
            <person name="Gou J."/>
            <person name="Liao Q."/>
            <person name="Li Y."/>
            <person name="Zhou Q."/>
            <person name="Bi G."/>
            <person name="Li C."/>
            <person name="Du R."/>
            <person name="Wang X."/>
            <person name="Sun T."/>
            <person name="Guo L."/>
            <person name="Liang H."/>
            <person name="Lu P."/>
            <person name="Wu Y."/>
            <person name="Zhang Z."/>
            <person name="Ro D.K."/>
            <person name="Shang Y."/>
            <person name="Huang S."/>
            <person name="Yan J."/>
        </authorList>
    </citation>
    <scope>NUCLEOTIDE SEQUENCE [LARGE SCALE GENOMIC DNA]</scope>
    <source>
        <strain evidence="6">Ta-2019</strain>
    </source>
</reference>
<evidence type="ECO:0000256" key="4">
    <source>
        <dbReference type="ARBA" id="ARBA00023002"/>
    </source>
</evidence>
<protein>
    <recommendedName>
        <fullName evidence="5">FAD-binding oxidoreductase/transferase type 4 C-terminal domain-containing protein</fullName>
    </recommendedName>
</protein>
<proteinExistence type="predicted"/>
<comment type="cofactor">
    <cofactor evidence="1">
        <name>FAD</name>
        <dbReference type="ChEBI" id="CHEBI:57692"/>
    </cofactor>
</comment>
<keyword evidence="3" id="KW-0274">FAD</keyword>
<evidence type="ECO:0000256" key="1">
    <source>
        <dbReference type="ARBA" id="ARBA00001974"/>
    </source>
</evidence>